<comment type="caution">
    <text evidence="3">The sequence shown here is derived from an EMBL/GenBank/DDBJ whole genome shotgun (WGS) entry which is preliminary data.</text>
</comment>
<dbReference type="Proteomes" id="UP000823388">
    <property type="component" value="Chromosome 1K"/>
</dbReference>
<evidence type="ECO:0000256" key="1">
    <source>
        <dbReference type="SAM" id="MobiDB-lite"/>
    </source>
</evidence>
<evidence type="ECO:0000313" key="4">
    <source>
        <dbReference type="Proteomes" id="UP000823388"/>
    </source>
</evidence>
<evidence type="ECO:0000313" key="3">
    <source>
        <dbReference type="EMBL" id="KAG2660156.1"/>
    </source>
</evidence>
<feature type="compositionally biased region" description="Low complexity" evidence="1">
    <location>
        <begin position="45"/>
        <end position="58"/>
    </location>
</feature>
<feature type="signal peptide" evidence="2">
    <location>
        <begin position="1"/>
        <end position="21"/>
    </location>
</feature>
<dbReference type="EMBL" id="CM029037">
    <property type="protein sequence ID" value="KAG2660156.1"/>
    <property type="molecule type" value="Genomic_DNA"/>
</dbReference>
<sequence length="91" mass="9405">MRRDPSPAMLLLLLLMGIELATFTCSGRSGLKSDVAAAAREHGGAALRAARAPPRTAPGVGGGRDVGAWAPWAVQGESKRLVPQGPNPLHN</sequence>
<organism evidence="3 4">
    <name type="scientific">Panicum virgatum</name>
    <name type="common">Blackwell switchgrass</name>
    <dbReference type="NCBI Taxonomy" id="38727"/>
    <lineage>
        <taxon>Eukaryota</taxon>
        <taxon>Viridiplantae</taxon>
        <taxon>Streptophyta</taxon>
        <taxon>Embryophyta</taxon>
        <taxon>Tracheophyta</taxon>
        <taxon>Spermatophyta</taxon>
        <taxon>Magnoliopsida</taxon>
        <taxon>Liliopsida</taxon>
        <taxon>Poales</taxon>
        <taxon>Poaceae</taxon>
        <taxon>PACMAD clade</taxon>
        <taxon>Panicoideae</taxon>
        <taxon>Panicodae</taxon>
        <taxon>Paniceae</taxon>
        <taxon>Panicinae</taxon>
        <taxon>Panicum</taxon>
        <taxon>Panicum sect. Hiantes</taxon>
    </lineage>
</organism>
<name>A0A8T0XPX8_PANVG</name>
<accession>A0A8T0XPX8</accession>
<proteinExistence type="predicted"/>
<feature type="region of interest" description="Disordered" evidence="1">
    <location>
        <begin position="45"/>
        <end position="66"/>
    </location>
</feature>
<feature type="chain" id="PRO_5035849338" evidence="2">
    <location>
        <begin position="22"/>
        <end position="91"/>
    </location>
</feature>
<gene>
    <name evidence="3" type="ORF">PVAP13_1KG409000</name>
</gene>
<reference evidence="3" key="1">
    <citation type="submission" date="2020-05" db="EMBL/GenBank/DDBJ databases">
        <title>WGS assembly of Panicum virgatum.</title>
        <authorList>
            <person name="Lovell J.T."/>
            <person name="Jenkins J."/>
            <person name="Shu S."/>
            <person name="Juenger T.E."/>
            <person name="Schmutz J."/>
        </authorList>
    </citation>
    <scope>NUCLEOTIDE SEQUENCE</scope>
    <source>
        <strain evidence="3">AP13</strain>
    </source>
</reference>
<keyword evidence="4" id="KW-1185">Reference proteome</keyword>
<protein>
    <submittedName>
        <fullName evidence="3">Uncharacterized protein</fullName>
    </submittedName>
</protein>
<keyword evidence="2" id="KW-0732">Signal</keyword>
<evidence type="ECO:0000256" key="2">
    <source>
        <dbReference type="SAM" id="SignalP"/>
    </source>
</evidence>
<dbReference type="AlphaFoldDB" id="A0A8T0XPX8"/>